<keyword evidence="1" id="KW-1133">Transmembrane helix</keyword>
<evidence type="ECO:0000313" key="3">
    <source>
        <dbReference type="EMBL" id="RCJ03851.1"/>
    </source>
</evidence>
<dbReference type="PANTHER" id="PTHR23028">
    <property type="entry name" value="ACETYLTRANSFERASE"/>
    <property type="match status" value="1"/>
</dbReference>
<dbReference type="GO" id="GO:0016747">
    <property type="term" value="F:acyltransferase activity, transferring groups other than amino-acyl groups"/>
    <property type="evidence" value="ECO:0007669"/>
    <property type="project" value="InterPro"/>
</dbReference>
<comment type="caution">
    <text evidence="3">The sequence shown here is derived from an EMBL/GenBank/DDBJ whole genome shotgun (WGS) entry which is preliminary data.</text>
</comment>
<feature type="transmembrane region" description="Helical" evidence="1">
    <location>
        <begin position="286"/>
        <end position="305"/>
    </location>
</feature>
<feature type="transmembrane region" description="Helical" evidence="1">
    <location>
        <begin position="59"/>
        <end position="76"/>
    </location>
</feature>
<dbReference type="InterPro" id="IPR002656">
    <property type="entry name" value="Acyl_transf_3_dom"/>
</dbReference>
<organism evidence="3 4">
    <name type="scientific">Cupriavidus necator</name>
    <name type="common">Alcaligenes eutrophus</name>
    <name type="synonym">Ralstonia eutropha</name>
    <dbReference type="NCBI Taxonomy" id="106590"/>
    <lineage>
        <taxon>Bacteria</taxon>
        <taxon>Pseudomonadati</taxon>
        <taxon>Pseudomonadota</taxon>
        <taxon>Betaproteobacteria</taxon>
        <taxon>Burkholderiales</taxon>
        <taxon>Burkholderiaceae</taxon>
        <taxon>Cupriavidus</taxon>
    </lineage>
</organism>
<proteinExistence type="predicted"/>
<feature type="transmembrane region" description="Helical" evidence="1">
    <location>
        <begin position="201"/>
        <end position="219"/>
    </location>
</feature>
<dbReference type="AlphaFoldDB" id="A0A367P7M9"/>
<gene>
    <name evidence="3" type="ORF">DDK22_35015</name>
</gene>
<protein>
    <submittedName>
        <fullName evidence="3">Acyltransferase</fullName>
    </submittedName>
</protein>
<feature type="transmembrane region" description="Helical" evidence="1">
    <location>
        <begin position="231"/>
        <end position="251"/>
    </location>
</feature>
<dbReference type="GO" id="GO:0009103">
    <property type="term" value="P:lipopolysaccharide biosynthetic process"/>
    <property type="evidence" value="ECO:0007669"/>
    <property type="project" value="TreeGrafter"/>
</dbReference>
<dbReference type="GO" id="GO:0016020">
    <property type="term" value="C:membrane"/>
    <property type="evidence" value="ECO:0007669"/>
    <property type="project" value="TreeGrafter"/>
</dbReference>
<keyword evidence="3" id="KW-0808">Transferase</keyword>
<name>A0A367P7M9_CUPNE</name>
<feature type="transmembrane region" description="Helical" evidence="1">
    <location>
        <begin position="97"/>
        <end position="115"/>
    </location>
</feature>
<dbReference type="Pfam" id="PF01757">
    <property type="entry name" value="Acyl_transf_3"/>
    <property type="match status" value="1"/>
</dbReference>
<reference evidence="3 4" key="1">
    <citation type="submission" date="2018-04" db="EMBL/GenBank/DDBJ databases">
        <title>Cupriavidus necator CR12 genome sequencing and assembly.</title>
        <authorList>
            <person name="Ben Fekih I."/>
            <person name="Mazhar H.S."/>
            <person name="Bello S.K."/>
            <person name="Rensing C."/>
        </authorList>
    </citation>
    <scope>NUCLEOTIDE SEQUENCE [LARGE SCALE GENOMIC DNA]</scope>
    <source>
        <strain evidence="3 4">CR12</strain>
    </source>
</reference>
<dbReference type="PANTHER" id="PTHR23028:SF53">
    <property type="entry name" value="ACYL_TRANSF_3 DOMAIN-CONTAINING PROTEIN"/>
    <property type="match status" value="1"/>
</dbReference>
<dbReference type="EMBL" id="QDHA01000123">
    <property type="protein sequence ID" value="RCJ03851.1"/>
    <property type="molecule type" value="Genomic_DNA"/>
</dbReference>
<evidence type="ECO:0000259" key="2">
    <source>
        <dbReference type="Pfam" id="PF01757"/>
    </source>
</evidence>
<dbReference type="RefSeq" id="WP_114135921.1">
    <property type="nucleotide sequence ID" value="NZ_CP068436.1"/>
</dbReference>
<dbReference type="Proteomes" id="UP000253501">
    <property type="component" value="Unassembled WGS sequence"/>
</dbReference>
<dbReference type="InterPro" id="IPR050879">
    <property type="entry name" value="Acyltransferase_3"/>
</dbReference>
<feature type="domain" description="Acyltransferase 3" evidence="2">
    <location>
        <begin position="17"/>
        <end position="340"/>
    </location>
</feature>
<keyword evidence="1" id="KW-0472">Membrane</keyword>
<feature type="transmembrane region" description="Helical" evidence="1">
    <location>
        <begin position="24"/>
        <end position="47"/>
    </location>
</feature>
<feature type="transmembrane region" description="Helical" evidence="1">
    <location>
        <begin position="325"/>
        <end position="346"/>
    </location>
</feature>
<accession>A0A367P7M9</accession>
<feature type="transmembrane region" description="Helical" evidence="1">
    <location>
        <begin position="168"/>
        <end position="189"/>
    </location>
</feature>
<evidence type="ECO:0000313" key="4">
    <source>
        <dbReference type="Proteomes" id="UP000253501"/>
    </source>
</evidence>
<sequence length="382" mass="42720">MPLLHAAGAPVPARLRELDFIRGMAIIAVMGIHFHTVNTGSTLVWLLEYPLKNFGREGVTLFFTLSGFLVGGLLMRELAERGTIDARRFIIRRMFKIWPAYYALLLFHAIVGRHPRDSFLLQNVVHLQNYLGSSIAQTWSLAVEEHFYLLLPPALLLAARLRLGPRTLLCLLCAACLLVLAARSAAVSAGEIQAAYVYTHYRVDSLLFGVMLAILYWLLPGHYRKLATRRALLMLAVAALLVWLVFLQDEITVEESIGFTIQSIGFSALIVLVLEHSGRLRDTLPYRWVAWVGLYSYGIYLWHTIAREPGKIFINTALAYGVPPVATWAMAVVLQFAIAICAGYLTTRAVEFPFLRLRDAVFPDHRASVAATPARGMQHPLP</sequence>
<feature type="transmembrane region" description="Helical" evidence="1">
    <location>
        <begin position="257"/>
        <end position="274"/>
    </location>
</feature>
<keyword evidence="3" id="KW-0012">Acyltransferase</keyword>
<keyword evidence="1" id="KW-0812">Transmembrane</keyword>
<evidence type="ECO:0000256" key="1">
    <source>
        <dbReference type="SAM" id="Phobius"/>
    </source>
</evidence>